<comment type="caution">
    <text evidence="2">The sequence shown here is derived from an EMBL/GenBank/DDBJ whole genome shotgun (WGS) entry which is preliminary data.</text>
</comment>
<evidence type="ECO:0000313" key="2">
    <source>
        <dbReference type="EMBL" id="CAI6040874.1"/>
    </source>
</evidence>
<proteinExistence type="predicted"/>
<dbReference type="CDD" id="cd00024">
    <property type="entry name" value="CD_CSD"/>
    <property type="match status" value="1"/>
</dbReference>
<reference evidence="2" key="1">
    <citation type="submission" date="2023-01" db="EMBL/GenBank/DDBJ databases">
        <authorList>
            <person name="Piombo E."/>
        </authorList>
    </citation>
    <scope>NUCLEOTIDE SEQUENCE</scope>
</reference>
<keyword evidence="3" id="KW-1185">Reference proteome</keyword>
<feature type="region of interest" description="Disordered" evidence="1">
    <location>
        <begin position="88"/>
        <end position="130"/>
    </location>
</feature>
<evidence type="ECO:0000256" key="1">
    <source>
        <dbReference type="SAM" id="MobiDB-lite"/>
    </source>
</evidence>
<name>A0AA35LRH1_9HYPO</name>
<protein>
    <submittedName>
        <fullName evidence="2">Uncharacterized protein</fullName>
    </submittedName>
</protein>
<dbReference type="AlphaFoldDB" id="A0AA35LRH1"/>
<accession>A0AA35LRH1</accession>
<gene>
    <name evidence="2" type="ORF">CCHLO57077_00018712</name>
</gene>
<dbReference type="EMBL" id="CABFNP030000533">
    <property type="protein sequence ID" value="CAI6040874.1"/>
    <property type="molecule type" value="Genomic_DNA"/>
</dbReference>
<sequence>MVDADDDVYSYAGESTIMISTSPEQSQPTAITTDVDAEWEIDGELIGKEVIDGNVHYMVNWKPTLVPATMMQNALELIDRFEARFGAQSGKSVEGARVAKKTAMSWKSSKHGKNTTARRRGRPHLPGLEP</sequence>
<feature type="compositionally biased region" description="Basic residues" evidence="1">
    <location>
        <begin position="108"/>
        <end position="123"/>
    </location>
</feature>
<evidence type="ECO:0000313" key="3">
    <source>
        <dbReference type="Proteomes" id="UP001160390"/>
    </source>
</evidence>
<dbReference type="Proteomes" id="UP001160390">
    <property type="component" value="Unassembled WGS sequence"/>
</dbReference>
<organism evidence="2 3">
    <name type="scientific">Clonostachys chloroleuca</name>
    <dbReference type="NCBI Taxonomy" id="1926264"/>
    <lineage>
        <taxon>Eukaryota</taxon>
        <taxon>Fungi</taxon>
        <taxon>Dikarya</taxon>
        <taxon>Ascomycota</taxon>
        <taxon>Pezizomycotina</taxon>
        <taxon>Sordariomycetes</taxon>
        <taxon>Hypocreomycetidae</taxon>
        <taxon>Hypocreales</taxon>
        <taxon>Bionectriaceae</taxon>
        <taxon>Clonostachys</taxon>
    </lineage>
</organism>